<dbReference type="InterPro" id="IPR011335">
    <property type="entry name" value="Restrct_endonuc-II-like"/>
</dbReference>
<dbReference type="AlphaFoldDB" id="C7N0Q6"/>
<reference evidence="1 2" key="1">
    <citation type="journal article" date="2009" name="Stand. Genomic Sci.">
        <title>Complete genome sequence of Slackia heliotrinireducens type strain (RHS 1).</title>
        <authorList>
            <person name="Pukall R."/>
            <person name="Lapidus A."/>
            <person name="Nolan M."/>
            <person name="Copeland A."/>
            <person name="Glavina Del Rio T."/>
            <person name="Lucas S."/>
            <person name="Chen F."/>
            <person name="Tice H."/>
            <person name="Cheng J.F."/>
            <person name="Chertkov O."/>
            <person name="Bruce D."/>
            <person name="Goodwin L."/>
            <person name="Kuske C."/>
            <person name="Brettin T."/>
            <person name="Detter J.C."/>
            <person name="Han C."/>
            <person name="Pitluck S."/>
            <person name="Pati A."/>
            <person name="Mavrommatis K."/>
            <person name="Ivanova N."/>
            <person name="Ovchinnikova G."/>
            <person name="Chen A."/>
            <person name="Palaniappan K."/>
            <person name="Schneider S."/>
            <person name="Rohde M."/>
            <person name="Chain P."/>
            <person name="D'haeseleer P."/>
            <person name="Goker M."/>
            <person name="Bristow J."/>
            <person name="Eisen J.A."/>
            <person name="Markowitz V."/>
            <person name="Kyrpides N.C."/>
            <person name="Klenk H.P."/>
            <person name="Hugenholtz P."/>
        </authorList>
    </citation>
    <scope>NUCLEOTIDE SEQUENCE [LARGE SCALE GENOMIC DNA]</scope>
    <source>
        <strain evidence="2">ATCC 29202 / DSM 20476 / NCTC 11029 / RHS 1</strain>
    </source>
</reference>
<protein>
    <recommendedName>
        <fullName evidence="3">DUF559 domain-containing protein</fullName>
    </recommendedName>
</protein>
<accession>C7N0Q6</accession>
<sequence>MNPKRKKAYTLSHQSALTCIRSMRVGDPHNLMHAPFASWYRGLGLKPKLNRSRAVLDFAQPCGQDWDGMVEECRYLGIEGKVDILVKDPNDRRWGSSVNTHVCKADLPVGSFVSLGDGLQVCAPELVFVQMAQELTFVQLVALGFELCGSYCQVDSVDEKYELPPVLTAARLNNYIDKLKNVQGLTLARRAAAFVLDCSASFLETGSTMSFYLPHRYGGYGYGTPRLNCKIVNESPQPGEAPDYRCDICYPEHKLVMEANGKGYHAGAACDDDDIEKMAALERMGYKVVVITWERLKDPFILHKTAVDVAKAMGRRTPDDGFCLGPEQRRLRAELFGW</sequence>
<gene>
    <name evidence="1" type="ordered locus">Shel_00590</name>
</gene>
<evidence type="ECO:0000313" key="1">
    <source>
        <dbReference type="EMBL" id="ACV21134.1"/>
    </source>
</evidence>
<keyword evidence="2" id="KW-1185">Reference proteome</keyword>
<dbReference type="Gene3D" id="3.40.960.10">
    <property type="entry name" value="VSR Endonuclease"/>
    <property type="match status" value="1"/>
</dbReference>
<dbReference type="SUPFAM" id="SSF52980">
    <property type="entry name" value="Restriction endonuclease-like"/>
    <property type="match status" value="1"/>
</dbReference>
<proteinExistence type="predicted"/>
<dbReference type="KEGG" id="shi:Shel_00590"/>
<dbReference type="eggNOG" id="COG2852">
    <property type="taxonomic scope" value="Bacteria"/>
</dbReference>
<organism evidence="1 2">
    <name type="scientific">Slackia heliotrinireducens (strain ATCC 29202 / DSM 20476 / NCTC 11029 / RHS 1)</name>
    <name type="common">Peptococcus heliotrinreducens</name>
    <dbReference type="NCBI Taxonomy" id="471855"/>
    <lineage>
        <taxon>Bacteria</taxon>
        <taxon>Bacillati</taxon>
        <taxon>Actinomycetota</taxon>
        <taxon>Coriobacteriia</taxon>
        <taxon>Eggerthellales</taxon>
        <taxon>Eggerthellaceae</taxon>
        <taxon>Slackia</taxon>
    </lineage>
</organism>
<dbReference type="STRING" id="471855.Shel_00590"/>
<dbReference type="EMBL" id="CP001684">
    <property type="protein sequence ID" value="ACV21134.1"/>
    <property type="molecule type" value="Genomic_DNA"/>
</dbReference>
<evidence type="ECO:0000313" key="2">
    <source>
        <dbReference type="Proteomes" id="UP000002026"/>
    </source>
</evidence>
<evidence type="ECO:0008006" key="3">
    <source>
        <dbReference type="Google" id="ProtNLM"/>
    </source>
</evidence>
<name>C7N0Q6_SLAHD</name>
<dbReference type="HOGENOM" id="CLU_054526_2_0_11"/>
<dbReference type="Proteomes" id="UP000002026">
    <property type="component" value="Chromosome"/>
</dbReference>